<dbReference type="InterPro" id="IPR000073">
    <property type="entry name" value="AB_hydrolase_1"/>
</dbReference>
<evidence type="ECO:0000256" key="1">
    <source>
        <dbReference type="SAM" id="MobiDB-lite"/>
    </source>
</evidence>
<protein>
    <recommendedName>
        <fullName evidence="2">Serine aminopeptidase S33 domain-containing protein</fullName>
    </recommendedName>
</protein>
<proteinExistence type="predicted"/>
<sequence length="337" mass="38694">MAFLFSTSADLPEGKGTEETRRKEEAGVVLVHGLNGSRYDMQELEVYLRARGLQVVNLLLPGHGEEDVTRLVEVGWRDWVEAVRSELQALKHRCAAVFLVGHSLGGALVLYVAAQEAVDGVVAMCAPLHLYSWTLPFIRLARRLMPRIRWAWEDIRDPAARYAYSRQRFKQSHQWRVLAAIENLLEFLPHLRQALPAVTAPALIMVARHDHVVPPRDGRAIYHQISSPEKYLITFHRSYHLITKDYDREEVFEKTAAFLTEQAHKRGVVIQGENHQRAWQQAGTPFEPPPVPGLQTRCWRWCQQQWQLTSMRTAQFAQCFTSWAALVYTQTAKKLKP</sequence>
<dbReference type="InterPro" id="IPR029058">
    <property type="entry name" value="AB_hydrolase_fold"/>
</dbReference>
<dbReference type="EMBL" id="MCIF01000002">
    <property type="protein sequence ID" value="RAQ97076.1"/>
    <property type="molecule type" value="Genomic_DNA"/>
</dbReference>
<evidence type="ECO:0000313" key="3">
    <source>
        <dbReference type="EMBL" id="RAQ97076.1"/>
    </source>
</evidence>
<dbReference type="AlphaFoldDB" id="A0A328VH72"/>
<accession>A0A328VH72</accession>
<name>A0A328VH72_9CHLR</name>
<dbReference type="SUPFAM" id="SSF53474">
    <property type="entry name" value="alpha/beta-Hydrolases"/>
    <property type="match status" value="1"/>
</dbReference>
<dbReference type="Proteomes" id="UP000248706">
    <property type="component" value="Unassembled WGS sequence"/>
</dbReference>
<feature type="domain" description="Serine aminopeptidase S33" evidence="2">
    <location>
        <begin position="24"/>
        <end position="245"/>
    </location>
</feature>
<comment type="caution">
    <text evidence="3">The sequence shown here is derived from an EMBL/GenBank/DDBJ whole genome shotgun (WGS) entry which is preliminary data.</text>
</comment>
<keyword evidence="4" id="KW-1185">Reference proteome</keyword>
<feature type="compositionally biased region" description="Basic and acidic residues" evidence="1">
    <location>
        <begin position="12"/>
        <end position="22"/>
    </location>
</feature>
<dbReference type="Pfam" id="PF12146">
    <property type="entry name" value="Hydrolase_4"/>
    <property type="match status" value="1"/>
</dbReference>
<dbReference type="RefSeq" id="WP_112431173.1">
    <property type="nucleotide sequence ID" value="NZ_MCIF01000002.1"/>
</dbReference>
<dbReference type="PANTHER" id="PTHR11614">
    <property type="entry name" value="PHOSPHOLIPASE-RELATED"/>
    <property type="match status" value="1"/>
</dbReference>
<evidence type="ECO:0000259" key="2">
    <source>
        <dbReference type="Pfam" id="PF12146"/>
    </source>
</evidence>
<dbReference type="OrthoDB" id="9786110at2"/>
<organism evidence="3 4">
    <name type="scientific">Thermogemmatispora tikiterensis</name>
    <dbReference type="NCBI Taxonomy" id="1825093"/>
    <lineage>
        <taxon>Bacteria</taxon>
        <taxon>Bacillati</taxon>
        <taxon>Chloroflexota</taxon>
        <taxon>Ktedonobacteria</taxon>
        <taxon>Thermogemmatisporales</taxon>
        <taxon>Thermogemmatisporaceae</taxon>
        <taxon>Thermogemmatispora</taxon>
    </lineage>
</organism>
<evidence type="ECO:0000313" key="4">
    <source>
        <dbReference type="Proteomes" id="UP000248706"/>
    </source>
</evidence>
<dbReference type="InterPro" id="IPR022742">
    <property type="entry name" value="Hydrolase_4"/>
</dbReference>
<reference evidence="3 4" key="1">
    <citation type="submission" date="2016-08" db="EMBL/GenBank/DDBJ databases">
        <title>Analysis of Carbohydrate Active Enzymes in Thermogemmatispora T81 Reveals Carbohydrate Degradation Ability.</title>
        <authorList>
            <person name="Tomazini A."/>
            <person name="Lal S."/>
            <person name="Stott M."/>
            <person name="Henrissat B."/>
            <person name="Polikarpov I."/>
            <person name="Sparling R."/>
            <person name="Levin D.B."/>
        </authorList>
    </citation>
    <scope>NUCLEOTIDE SEQUENCE [LARGE SCALE GENOMIC DNA]</scope>
    <source>
        <strain evidence="3 4">T81</strain>
    </source>
</reference>
<dbReference type="InterPro" id="IPR051044">
    <property type="entry name" value="MAG_DAG_Lipase"/>
</dbReference>
<gene>
    <name evidence="3" type="ORF">A4R35_16170</name>
</gene>
<dbReference type="Gene3D" id="3.40.50.1820">
    <property type="entry name" value="alpha/beta hydrolase"/>
    <property type="match status" value="1"/>
</dbReference>
<dbReference type="PRINTS" id="PR00111">
    <property type="entry name" value="ABHYDROLASE"/>
</dbReference>
<feature type="region of interest" description="Disordered" evidence="1">
    <location>
        <begin position="1"/>
        <end position="22"/>
    </location>
</feature>